<organism evidence="2 3">
    <name type="scientific">Weissella coleopterorum</name>
    <dbReference type="NCBI Taxonomy" id="2714949"/>
    <lineage>
        <taxon>Bacteria</taxon>
        <taxon>Bacillati</taxon>
        <taxon>Bacillota</taxon>
        <taxon>Bacilli</taxon>
        <taxon>Lactobacillales</taxon>
        <taxon>Lactobacillaceae</taxon>
        <taxon>Weissella</taxon>
    </lineage>
</organism>
<sequence>MSANTVISSGGVFFVASSARRYKTDIKYTNDPELGYSLMQMKPTTWLDKQELATEKAFWNGESDEYTVPRRYVGLIAENLLQAGLDEYVDPQTGQVKSIYYDRLAVALLPALADMNRRLVEQELKHG</sequence>
<name>A0A6G8AZT6_9LACO</name>
<feature type="domain" description="Peptidase S74" evidence="1">
    <location>
        <begin position="18"/>
        <end position="126"/>
    </location>
</feature>
<reference evidence="2 3" key="1">
    <citation type="submission" date="2020-03" db="EMBL/GenBank/DDBJ databases">
        <title>Weissella sp. nov., isolated from Cybister lewisianus.</title>
        <authorList>
            <person name="Hyun D.-W."/>
            <person name="Bae J.-W."/>
        </authorList>
    </citation>
    <scope>NUCLEOTIDE SEQUENCE [LARGE SCALE GENOMIC DNA]</scope>
    <source>
        <strain evidence="2 3">HDW19</strain>
    </source>
</reference>
<evidence type="ECO:0000313" key="2">
    <source>
        <dbReference type="EMBL" id="QIL50516.1"/>
    </source>
</evidence>
<dbReference type="RefSeq" id="WP_166010197.1">
    <property type="nucleotide sequence ID" value="NZ_CP049888.1"/>
</dbReference>
<dbReference type="AlphaFoldDB" id="A0A6G8AZT6"/>
<dbReference type="PROSITE" id="PS51688">
    <property type="entry name" value="ICA"/>
    <property type="match status" value="1"/>
</dbReference>
<dbReference type="KEGG" id="wco:G7084_03815"/>
<dbReference type="Proteomes" id="UP000500741">
    <property type="component" value="Chromosome"/>
</dbReference>
<dbReference type="EMBL" id="CP049888">
    <property type="protein sequence ID" value="QIL50516.1"/>
    <property type="molecule type" value="Genomic_DNA"/>
</dbReference>
<dbReference type="InterPro" id="IPR030392">
    <property type="entry name" value="S74_ICA"/>
</dbReference>
<evidence type="ECO:0000259" key="1">
    <source>
        <dbReference type="PROSITE" id="PS51688"/>
    </source>
</evidence>
<evidence type="ECO:0000313" key="3">
    <source>
        <dbReference type="Proteomes" id="UP000500741"/>
    </source>
</evidence>
<protein>
    <recommendedName>
        <fullName evidence="1">Peptidase S74 domain-containing protein</fullName>
    </recommendedName>
</protein>
<accession>A0A6G8AZT6</accession>
<keyword evidence="3" id="KW-1185">Reference proteome</keyword>
<gene>
    <name evidence="2" type="ORF">G7084_03815</name>
</gene>
<proteinExistence type="predicted"/>